<evidence type="ECO:0000313" key="5">
    <source>
        <dbReference type="Proteomes" id="UP000198584"/>
    </source>
</evidence>
<feature type="chain" id="PRO_5011444968" evidence="2">
    <location>
        <begin position="29"/>
        <end position="407"/>
    </location>
</feature>
<dbReference type="AlphaFoldDB" id="A0A1H3XPI9"/>
<evidence type="ECO:0000313" key="4">
    <source>
        <dbReference type="EMBL" id="SEA00502.1"/>
    </source>
</evidence>
<gene>
    <name evidence="4" type="ORF">SAMN05421743_102197</name>
</gene>
<dbReference type="InterPro" id="IPR005079">
    <property type="entry name" value="Peptidase_C45_hydrolase"/>
</dbReference>
<dbReference type="Gene3D" id="3.60.60.10">
    <property type="entry name" value="Penicillin V Acylase, Chain A"/>
    <property type="match status" value="1"/>
</dbReference>
<name>A0A1H3XPI9_9BACI</name>
<feature type="compositionally biased region" description="Basic and acidic residues" evidence="1">
    <location>
        <begin position="395"/>
        <end position="407"/>
    </location>
</feature>
<protein>
    <submittedName>
        <fullName evidence="4">Acyl-coenzyme A:6-aminopenicillanic acid acyl-transferase</fullName>
    </submittedName>
</protein>
<dbReference type="Gene3D" id="1.10.10.2120">
    <property type="match status" value="1"/>
</dbReference>
<sequence length="407" mass="44409">MKGFMKILTIALVLMLTAFPFGGNGANANEDPTIYLKGNAKEIGKQYGKLAKEEIQQNITLFKQTAAAIQLDMDYAETTATYENFLRNENPEQLDQLKAMAESADVSYDDLLAFNALGEDVLAEGCTTVLANGEATKSGSAFYHKNRDAMRGAAQVVVQVEPENGEKFIGITSAGYTGIAMGINEHGVSVGNNVLDTWDRGPGYGNLDVIRLALENAEGAADAVAFIKEIPRSSGSNYGIADSDEAAFVEATHTATAVKWVEDEVMVHTNHYILDGMEQYEALDMDNLEDNDWSWYVSTEERLSRATHLMEQATGKIDAQTLIKLSEDQDGQDSTYWIDSQAEINGIPMGTVSTGTFDGSKERMWGQLGQPSVAPAIPFDVDRPHIPDPFSSGKQSDRMKETTANRN</sequence>
<accession>A0A1H3XPI9</accession>
<dbReference type="OrthoDB" id="8617387at2"/>
<evidence type="ECO:0000256" key="1">
    <source>
        <dbReference type="SAM" id="MobiDB-lite"/>
    </source>
</evidence>
<dbReference type="PANTHER" id="PTHR34180:SF1">
    <property type="entry name" value="BETA-ALANYL-DOPAMINE_CARCININE HYDROLASE"/>
    <property type="match status" value="1"/>
</dbReference>
<feature type="domain" description="Peptidase C45 hydrolase" evidence="3">
    <location>
        <begin position="137"/>
        <end position="372"/>
    </location>
</feature>
<feature type="signal peptide" evidence="2">
    <location>
        <begin position="1"/>
        <end position="28"/>
    </location>
</feature>
<dbReference type="InterPro" id="IPR047801">
    <property type="entry name" value="Peptidase_C45"/>
</dbReference>
<dbReference type="GO" id="GO:0016740">
    <property type="term" value="F:transferase activity"/>
    <property type="evidence" value="ECO:0007669"/>
    <property type="project" value="UniProtKB-KW"/>
</dbReference>
<keyword evidence="4" id="KW-0808">Transferase</keyword>
<dbReference type="STRING" id="571932.SAMN05421743_102197"/>
<evidence type="ECO:0000256" key="2">
    <source>
        <dbReference type="SAM" id="SignalP"/>
    </source>
</evidence>
<dbReference type="InterPro" id="IPR047794">
    <property type="entry name" value="C45_proenzyme-like"/>
</dbReference>
<dbReference type="PANTHER" id="PTHR34180">
    <property type="entry name" value="PEPTIDASE C45"/>
    <property type="match status" value="1"/>
</dbReference>
<dbReference type="EMBL" id="FNQR01000002">
    <property type="protein sequence ID" value="SEA00502.1"/>
    <property type="molecule type" value="Genomic_DNA"/>
</dbReference>
<proteinExistence type="predicted"/>
<reference evidence="4 5" key="1">
    <citation type="submission" date="2016-10" db="EMBL/GenBank/DDBJ databases">
        <authorList>
            <person name="de Groot N.N."/>
        </authorList>
    </citation>
    <scope>NUCLEOTIDE SEQUENCE [LARGE SCALE GENOMIC DNA]</scope>
    <source>
        <strain evidence="4 5">CCM7597</strain>
    </source>
</reference>
<feature type="region of interest" description="Disordered" evidence="1">
    <location>
        <begin position="381"/>
        <end position="407"/>
    </location>
</feature>
<dbReference type="Pfam" id="PF03417">
    <property type="entry name" value="AAT"/>
    <property type="match status" value="1"/>
</dbReference>
<dbReference type="RefSeq" id="WP_093042339.1">
    <property type="nucleotide sequence ID" value="NZ_FNQR01000002.1"/>
</dbReference>
<evidence type="ECO:0000259" key="3">
    <source>
        <dbReference type="Pfam" id="PF03417"/>
    </source>
</evidence>
<keyword evidence="5" id="KW-1185">Reference proteome</keyword>
<organism evidence="4 5">
    <name type="scientific">Thalassobacillus cyri</name>
    <dbReference type="NCBI Taxonomy" id="571932"/>
    <lineage>
        <taxon>Bacteria</taxon>
        <taxon>Bacillati</taxon>
        <taxon>Bacillota</taxon>
        <taxon>Bacilli</taxon>
        <taxon>Bacillales</taxon>
        <taxon>Bacillaceae</taxon>
        <taxon>Thalassobacillus</taxon>
    </lineage>
</organism>
<dbReference type="Proteomes" id="UP000198584">
    <property type="component" value="Unassembled WGS sequence"/>
</dbReference>
<dbReference type="NCBIfam" id="NF040521">
    <property type="entry name" value="C45_proenzyme"/>
    <property type="match status" value="1"/>
</dbReference>
<keyword evidence="2" id="KW-0732">Signal</keyword>